<evidence type="ECO:0000313" key="4">
    <source>
        <dbReference type="WBParaSite" id="sdigi.contig1172.g10251.t1"/>
    </source>
</evidence>
<dbReference type="InterPro" id="IPR008271">
    <property type="entry name" value="Ser/Thr_kinase_AS"/>
</dbReference>
<dbReference type="InterPro" id="IPR011009">
    <property type="entry name" value="Kinase-like_dom_sf"/>
</dbReference>
<dbReference type="WBParaSite" id="sdigi.contig1172.g10251.t1">
    <property type="protein sequence ID" value="sdigi.contig1172.g10251.t1"/>
    <property type="gene ID" value="sdigi.contig1172.g10251"/>
</dbReference>
<dbReference type="GO" id="GO:0004674">
    <property type="term" value="F:protein serine/threonine kinase activity"/>
    <property type="evidence" value="ECO:0007669"/>
    <property type="project" value="UniProtKB-EC"/>
</dbReference>
<dbReference type="Proteomes" id="UP000887581">
    <property type="component" value="Unplaced"/>
</dbReference>
<dbReference type="SUPFAM" id="SSF56112">
    <property type="entry name" value="Protein kinase-like (PK-like)"/>
    <property type="match status" value="1"/>
</dbReference>
<feature type="domain" description="Protein kinase" evidence="2">
    <location>
        <begin position="1"/>
        <end position="86"/>
    </location>
</feature>
<evidence type="ECO:0000256" key="1">
    <source>
        <dbReference type="ARBA" id="ARBA00012513"/>
    </source>
</evidence>
<name>A0A915PJF6_9BILA</name>
<accession>A0A915PJF6</accession>
<dbReference type="Gene3D" id="1.10.510.10">
    <property type="entry name" value="Transferase(Phosphotransferase) domain 1"/>
    <property type="match status" value="1"/>
</dbReference>
<keyword evidence="3" id="KW-1185">Reference proteome</keyword>
<sequence>MGQIHDMPYLVMELVGSNLSDIREQYPPKKFHSITVYRISMQVISALHYMHTVGFLHRDIKPSNVCVGRGAKRRMIYLLDHGMKFF</sequence>
<dbReference type="GO" id="GO:0005524">
    <property type="term" value="F:ATP binding"/>
    <property type="evidence" value="ECO:0007669"/>
    <property type="project" value="InterPro"/>
</dbReference>
<evidence type="ECO:0000313" key="3">
    <source>
        <dbReference type="Proteomes" id="UP000887581"/>
    </source>
</evidence>
<dbReference type="PROSITE" id="PS00108">
    <property type="entry name" value="PROTEIN_KINASE_ST"/>
    <property type="match status" value="1"/>
</dbReference>
<dbReference type="EC" id="2.7.11.1" evidence="1"/>
<dbReference type="InterPro" id="IPR000719">
    <property type="entry name" value="Prot_kinase_dom"/>
</dbReference>
<dbReference type="InterPro" id="IPR050235">
    <property type="entry name" value="CK1_Ser-Thr_kinase"/>
</dbReference>
<dbReference type="Pfam" id="PF00069">
    <property type="entry name" value="Pkinase"/>
    <property type="match status" value="1"/>
</dbReference>
<dbReference type="PANTHER" id="PTHR11909">
    <property type="entry name" value="CASEIN KINASE-RELATED"/>
    <property type="match status" value="1"/>
</dbReference>
<dbReference type="AlphaFoldDB" id="A0A915PJF6"/>
<protein>
    <recommendedName>
        <fullName evidence="1">non-specific serine/threonine protein kinase</fullName>
        <ecNumber evidence="1">2.7.11.1</ecNumber>
    </recommendedName>
</protein>
<dbReference type="PROSITE" id="PS50011">
    <property type="entry name" value="PROTEIN_KINASE_DOM"/>
    <property type="match status" value="1"/>
</dbReference>
<organism evidence="3 4">
    <name type="scientific">Setaria digitata</name>
    <dbReference type="NCBI Taxonomy" id="48799"/>
    <lineage>
        <taxon>Eukaryota</taxon>
        <taxon>Metazoa</taxon>
        <taxon>Ecdysozoa</taxon>
        <taxon>Nematoda</taxon>
        <taxon>Chromadorea</taxon>
        <taxon>Rhabditida</taxon>
        <taxon>Spirurina</taxon>
        <taxon>Spiruromorpha</taxon>
        <taxon>Filarioidea</taxon>
        <taxon>Setariidae</taxon>
        <taxon>Setaria</taxon>
    </lineage>
</organism>
<reference evidence="4" key="1">
    <citation type="submission" date="2022-11" db="UniProtKB">
        <authorList>
            <consortium name="WormBaseParasite"/>
        </authorList>
    </citation>
    <scope>IDENTIFICATION</scope>
</reference>
<proteinExistence type="predicted"/>
<evidence type="ECO:0000259" key="2">
    <source>
        <dbReference type="PROSITE" id="PS50011"/>
    </source>
</evidence>